<reference evidence="1" key="1">
    <citation type="submission" date="2023-02" db="EMBL/GenBank/DDBJ databases">
        <title>Tahibacter soli sp. nov. isolated from soil.</title>
        <authorList>
            <person name="Baek J.H."/>
            <person name="Lee J.K."/>
            <person name="Choi D.G."/>
            <person name="Jeon C.O."/>
        </authorList>
    </citation>
    <scope>NUCLEOTIDE SEQUENCE</scope>
    <source>
        <strain evidence="1">BL</strain>
    </source>
</reference>
<dbReference type="RefSeq" id="WP_272841984.1">
    <property type="nucleotide sequence ID" value="NZ_JAOVZO020000018.1"/>
</dbReference>
<protein>
    <submittedName>
        <fullName evidence="1">Uncharacterized protein</fullName>
    </submittedName>
</protein>
<dbReference type="AlphaFoldDB" id="A0A9X3YJW2"/>
<organism evidence="1 2">
    <name type="scientific">Tahibacter soli</name>
    <dbReference type="NCBI Taxonomy" id="2983605"/>
    <lineage>
        <taxon>Bacteria</taxon>
        <taxon>Pseudomonadati</taxon>
        <taxon>Pseudomonadota</taxon>
        <taxon>Gammaproteobacteria</taxon>
        <taxon>Lysobacterales</taxon>
        <taxon>Rhodanobacteraceae</taxon>
        <taxon>Tahibacter</taxon>
    </lineage>
</organism>
<dbReference type="Proteomes" id="UP001139971">
    <property type="component" value="Unassembled WGS sequence"/>
</dbReference>
<comment type="caution">
    <text evidence="1">The sequence shown here is derived from an EMBL/GenBank/DDBJ whole genome shotgun (WGS) entry which is preliminary data.</text>
</comment>
<keyword evidence="2" id="KW-1185">Reference proteome</keyword>
<dbReference type="EMBL" id="JAOVZO020000018">
    <property type="protein sequence ID" value="MDC8013734.1"/>
    <property type="molecule type" value="Genomic_DNA"/>
</dbReference>
<accession>A0A9X3YJW2</accession>
<gene>
    <name evidence="1" type="ORF">OD750_014425</name>
</gene>
<sequence>MVISKERLVVELKRFPRVSWATEAAAILEDYELRRLGPTSFSGSGRDLVPSLKRRLEVSKLTGARLEGIRELIEALEGLPRDLRVSEFAFVDERHSIIGVAGESDDLIGCIVITKRLD</sequence>
<evidence type="ECO:0000313" key="1">
    <source>
        <dbReference type="EMBL" id="MDC8013734.1"/>
    </source>
</evidence>
<name>A0A9X3YJW2_9GAMM</name>
<proteinExistence type="predicted"/>
<evidence type="ECO:0000313" key="2">
    <source>
        <dbReference type="Proteomes" id="UP001139971"/>
    </source>
</evidence>